<sequence length="77" mass="7651">MPSKIGATTASVAGGAAGTATAAVGAAAAEVTGDAAWHAQIAALTAETTKATERDVQLRIVSTELTTIKKVADERVQ</sequence>
<dbReference type="Proteomes" id="UP001139012">
    <property type="component" value="Unassembled WGS sequence"/>
</dbReference>
<dbReference type="EMBL" id="JAKLUA010000031">
    <property type="protein sequence ID" value="MCG2673048.1"/>
    <property type="molecule type" value="Genomic_DNA"/>
</dbReference>
<keyword evidence="4" id="KW-1185">Reference proteome</keyword>
<dbReference type="EMBL" id="JAKLTY010000051">
    <property type="protein sequence ID" value="MCG2632876.1"/>
    <property type="molecule type" value="Genomic_DNA"/>
</dbReference>
<name>A0A9X1RIX4_9BRAD</name>
<dbReference type="AlphaFoldDB" id="A0A9X1RIX4"/>
<gene>
    <name evidence="3" type="ORF">L6637_39715</name>
    <name evidence="2" type="ORF">L6654_40525</name>
</gene>
<dbReference type="RefSeq" id="WP_128929722.1">
    <property type="nucleotide sequence ID" value="NZ_JAKLTY010000051.1"/>
</dbReference>
<organism evidence="2 5">
    <name type="scientific">Bradyrhizobium zhengyangense</name>
    <dbReference type="NCBI Taxonomy" id="2911009"/>
    <lineage>
        <taxon>Bacteria</taxon>
        <taxon>Pseudomonadati</taxon>
        <taxon>Pseudomonadota</taxon>
        <taxon>Alphaproteobacteria</taxon>
        <taxon>Hyphomicrobiales</taxon>
        <taxon>Nitrobacteraceae</taxon>
        <taxon>Bradyrhizobium</taxon>
    </lineage>
</organism>
<accession>A0A9X1RIX4</accession>
<comment type="caution">
    <text evidence="2">The sequence shown here is derived from an EMBL/GenBank/DDBJ whole genome shotgun (WGS) entry which is preliminary data.</text>
</comment>
<evidence type="ECO:0000313" key="3">
    <source>
        <dbReference type="EMBL" id="MCG2673048.1"/>
    </source>
</evidence>
<reference evidence="2" key="1">
    <citation type="submission" date="2022-01" db="EMBL/GenBank/DDBJ databases">
        <title>Genome sequnece data of strain Bradyrhizobium sp. nov.</title>
        <authorList>
            <person name="Zhang J."/>
        </authorList>
    </citation>
    <scope>NUCLEOTIDE SEQUENCE</scope>
    <source>
        <strain evidence="3">WYCCWR 12774</strain>
        <strain evidence="2">WYCCWR 13023</strain>
    </source>
</reference>
<evidence type="ECO:0000313" key="2">
    <source>
        <dbReference type="EMBL" id="MCG2632876.1"/>
    </source>
</evidence>
<feature type="chain" id="PRO_5040746334" description="Nodulation protein NopA" evidence="1">
    <location>
        <begin position="23"/>
        <end position="77"/>
    </location>
</feature>
<keyword evidence="1" id="KW-0732">Signal</keyword>
<evidence type="ECO:0000256" key="1">
    <source>
        <dbReference type="SAM" id="SignalP"/>
    </source>
</evidence>
<dbReference type="GeneID" id="39480570"/>
<evidence type="ECO:0008006" key="6">
    <source>
        <dbReference type="Google" id="ProtNLM"/>
    </source>
</evidence>
<proteinExistence type="predicted"/>
<protein>
    <recommendedName>
        <fullName evidence="6">Nodulation protein NopA</fullName>
    </recommendedName>
</protein>
<evidence type="ECO:0000313" key="5">
    <source>
        <dbReference type="Proteomes" id="UP001139054"/>
    </source>
</evidence>
<evidence type="ECO:0000313" key="4">
    <source>
        <dbReference type="Proteomes" id="UP001139012"/>
    </source>
</evidence>
<feature type="signal peptide" evidence="1">
    <location>
        <begin position="1"/>
        <end position="22"/>
    </location>
</feature>
<dbReference type="Proteomes" id="UP001139054">
    <property type="component" value="Unassembled WGS sequence"/>
</dbReference>